<protein>
    <submittedName>
        <fullName evidence="2">Glycosyltransferase family 25 protein</fullName>
    </submittedName>
</protein>
<evidence type="ECO:0000259" key="1">
    <source>
        <dbReference type="Pfam" id="PF01755"/>
    </source>
</evidence>
<sequence length="264" mass="29802">MKCYLINLERSADRLDWFVSNNAFPNWEIVRVGAVDGTTLEAANRASLLKQKKSDYPMPAGVLGCFLSHRRAWSRMLEAGDEWAFVTEDDAHISKSAMQLFSNSDWLPDDADIVKAETTRGNTEVSADSRPAKGGFRLRNLKAAHRGTAGYFLSRKAAARLLKLTEDYCDPIDEVLFNPELGLTGKLNILQLDPAISVQDVFAKRSSGLQPTIRHSIPKQKNRMPFGPAKIEREFFRVYRKSVRPRLLTWMRKSSFGQIAHADD</sequence>
<proteinExistence type="predicted"/>
<dbReference type="Pfam" id="PF01755">
    <property type="entry name" value="Glyco_transf_25"/>
    <property type="match status" value="1"/>
</dbReference>
<gene>
    <name evidence="2" type="ORF">OOZ53_01330</name>
</gene>
<accession>A0ABT4VH03</accession>
<dbReference type="Proteomes" id="UP001148313">
    <property type="component" value="Unassembled WGS sequence"/>
</dbReference>
<dbReference type="InterPro" id="IPR002654">
    <property type="entry name" value="Glyco_trans_25"/>
</dbReference>
<organism evidence="2 3">
    <name type="scientific">Hoeflea poritis</name>
    <dbReference type="NCBI Taxonomy" id="2993659"/>
    <lineage>
        <taxon>Bacteria</taxon>
        <taxon>Pseudomonadati</taxon>
        <taxon>Pseudomonadota</taxon>
        <taxon>Alphaproteobacteria</taxon>
        <taxon>Hyphomicrobiales</taxon>
        <taxon>Rhizobiaceae</taxon>
        <taxon>Hoeflea</taxon>
    </lineage>
</organism>
<dbReference type="EMBL" id="JAPJZH010000001">
    <property type="protein sequence ID" value="MDA4843966.1"/>
    <property type="molecule type" value="Genomic_DNA"/>
</dbReference>
<keyword evidence="3" id="KW-1185">Reference proteome</keyword>
<name>A0ABT4VH03_9HYPH</name>
<reference evidence="2" key="1">
    <citation type="submission" date="2022-11" db="EMBL/GenBank/DDBJ databases">
        <title>Hoeflea poritis sp. nov., isolated from scleractinian coral Porites lutea.</title>
        <authorList>
            <person name="Zhang G."/>
            <person name="Wei Q."/>
            <person name="Cai L."/>
        </authorList>
    </citation>
    <scope>NUCLEOTIDE SEQUENCE</scope>
    <source>
        <strain evidence="2">E7-10</strain>
    </source>
</reference>
<comment type="caution">
    <text evidence="2">The sequence shown here is derived from an EMBL/GenBank/DDBJ whole genome shotgun (WGS) entry which is preliminary data.</text>
</comment>
<evidence type="ECO:0000313" key="3">
    <source>
        <dbReference type="Proteomes" id="UP001148313"/>
    </source>
</evidence>
<dbReference type="CDD" id="cd06532">
    <property type="entry name" value="Glyco_transf_25"/>
    <property type="match status" value="1"/>
</dbReference>
<feature type="domain" description="Glycosyl transferase family 25" evidence="1">
    <location>
        <begin position="2"/>
        <end position="175"/>
    </location>
</feature>
<evidence type="ECO:0000313" key="2">
    <source>
        <dbReference type="EMBL" id="MDA4843966.1"/>
    </source>
</evidence>